<organism evidence="1">
    <name type="scientific">Anguilla anguilla</name>
    <name type="common">European freshwater eel</name>
    <name type="synonym">Muraena anguilla</name>
    <dbReference type="NCBI Taxonomy" id="7936"/>
    <lineage>
        <taxon>Eukaryota</taxon>
        <taxon>Metazoa</taxon>
        <taxon>Chordata</taxon>
        <taxon>Craniata</taxon>
        <taxon>Vertebrata</taxon>
        <taxon>Euteleostomi</taxon>
        <taxon>Actinopterygii</taxon>
        <taxon>Neopterygii</taxon>
        <taxon>Teleostei</taxon>
        <taxon>Anguilliformes</taxon>
        <taxon>Anguillidae</taxon>
        <taxon>Anguilla</taxon>
    </lineage>
</organism>
<dbReference type="AlphaFoldDB" id="A0A0E9PCY0"/>
<evidence type="ECO:0000313" key="1">
    <source>
        <dbReference type="EMBL" id="JAH01900.1"/>
    </source>
</evidence>
<proteinExistence type="predicted"/>
<reference evidence="1" key="1">
    <citation type="submission" date="2014-11" db="EMBL/GenBank/DDBJ databases">
        <authorList>
            <person name="Amaro Gonzalez C."/>
        </authorList>
    </citation>
    <scope>NUCLEOTIDE SEQUENCE</scope>
</reference>
<dbReference type="EMBL" id="GBXM01106677">
    <property type="protein sequence ID" value="JAH01900.1"/>
    <property type="molecule type" value="Transcribed_RNA"/>
</dbReference>
<sequence length="25" mass="2893">MCYLRGKRGSSAEQFMTWSGKSRLL</sequence>
<protein>
    <submittedName>
        <fullName evidence="1">Uncharacterized protein</fullName>
    </submittedName>
</protein>
<accession>A0A0E9PCY0</accession>
<name>A0A0E9PCY0_ANGAN</name>
<reference evidence="1" key="2">
    <citation type="journal article" date="2015" name="Fish Shellfish Immunol.">
        <title>Early steps in the European eel (Anguilla anguilla)-Vibrio vulnificus interaction in the gills: Role of the RtxA13 toxin.</title>
        <authorList>
            <person name="Callol A."/>
            <person name="Pajuelo D."/>
            <person name="Ebbesson L."/>
            <person name="Teles M."/>
            <person name="MacKenzie S."/>
            <person name="Amaro C."/>
        </authorList>
    </citation>
    <scope>NUCLEOTIDE SEQUENCE</scope>
</reference>